<dbReference type="Proteomes" id="UP000251075">
    <property type="component" value="Unassembled WGS sequence"/>
</dbReference>
<dbReference type="AlphaFoldDB" id="A0A364NV11"/>
<evidence type="ECO:0000313" key="2">
    <source>
        <dbReference type="Proteomes" id="UP000251075"/>
    </source>
</evidence>
<dbReference type="EMBL" id="PGTO01000017">
    <property type="protein sequence ID" value="RAU20737.1"/>
    <property type="molecule type" value="Genomic_DNA"/>
</dbReference>
<evidence type="ECO:0000313" key="1">
    <source>
        <dbReference type="EMBL" id="RAU20737.1"/>
    </source>
</evidence>
<dbReference type="OrthoDB" id="3819922at2"/>
<gene>
    <name evidence="1" type="ORF">CU669_16770</name>
</gene>
<evidence type="ECO:0008006" key="3">
    <source>
        <dbReference type="Google" id="ProtNLM"/>
    </source>
</evidence>
<name>A0A364NV11_9PROT</name>
<dbReference type="InterPro" id="IPR027417">
    <property type="entry name" value="P-loop_NTPase"/>
</dbReference>
<protein>
    <recommendedName>
        <fullName evidence="3">ATP-binding protein</fullName>
    </recommendedName>
</protein>
<dbReference type="Gene3D" id="3.40.50.300">
    <property type="entry name" value="P-loop containing nucleotide triphosphate hydrolases"/>
    <property type="match status" value="1"/>
</dbReference>
<accession>A0A364NV11</accession>
<reference evidence="1 2" key="1">
    <citation type="submission" date="2017-11" db="EMBL/GenBank/DDBJ databases">
        <title>Draft genome sequence of magnetotactic bacterium Magnetospirillum kuznetsovii LBB-42.</title>
        <authorList>
            <person name="Grouzdev D.S."/>
            <person name="Rysina M.S."/>
            <person name="Baslerov R.V."/>
            <person name="Koziaeva V."/>
        </authorList>
    </citation>
    <scope>NUCLEOTIDE SEQUENCE [LARGE SCALE GENOMIC DNA]</scope>
    <source>
        <strain evidence="1 2">LBB-42</strain>
    </source>
</reference>
<dbReference type="PANTHER" id="PTHR13308">
    <property type="entry name" value="NEDD4-BINDING PROTEIN 2-LIKE 1"/>
    <property type="match status" value="1"/>
</dbReference>
<keyword evidence="2" id="KW-1185">Reference proteome</keyword>
<comment type="caution">
    <text evidence="1">The sequence shown here is derived from an EMBL/GenBank/DDBJ whole genome shotgun (WGS) entry which is preliminary data.</text>
</comment>
<dbReference type="SUPFAM" id="SSF52540">
    <property type="entry name" value="P-loop containing nucleoside triphosphate hydrolases"/>
    <property type="match status" value="1"/>
</dbReference>
<dbReference type="PANTHER" id="PTHR13308:SF40">
    <property type="entry name" value="NEDD4-BINDING PROTEIN 2-LIKE 1"/>
    <property type="match status" value="1"/>
</dbReference>
<organism evidence="1 2">
    <name type="scientific">Paramagnetospirillum kuznetsovii</name>
    <dbReference type="NCBI Taxonomy" id="2053833"/>
    <lineage>
        <taxon>Bacteria</taxon>
        <taxon>Pseudomonadati</taxon>
        <taxon>Pseudomonadota</taxon>
        <taxon>Alphaproteobacteria</taxon>
        <taxon>Rhodospirillales</taxon>
        <taxon>Magnetospirillaceae</taxon>
        <taxon>Paramagnetospirillum</taxon>
    </lineage>
</organism>
<dbReference type="InterPro" id="IPR026302">
    <property type="entry name" value="NEDD4-bd_p2"/>
</dbReference>
<sequence>MELIMSNMISEAPKAKLKMVLMRGLAGSGKSTLAQILASRNDGRVISADDFFVGSDGVYRHDHTKIRIAHVDARQRIESAVKSGCDYIVVDNTHITHRDMEEYFRLAASLNALVELIEPTTPWAKDPDECVKRTVHNVPLDIIKGMLNRYQSMETDEAQMIVAGMRTA</sequence>
<proteinExistence type="predicted"/>
<dbReference type="Pfam" id="PF13671">
    <property type="entry name" value="AAA_33"/>
    <property type="match status" value="1"/>
</dbReference>